<dbReference type="RefSeq" id="WP_184123955.1">
    <property type="nucleotide sequence ID" value="NZ_JACHBW010000027.1"/>
</dbReference>
<evidence type="ECO:0000256" key="1">
    <source>
        <dbReference type="SAM" id="SignalP"/>
    </source>
</evidence>
<feature type="signal peptide" evidence="1">
    <location>
        <begin position="1"/>
        <end position="19"/>
    </location>
</feature>
<keyword evidence="3" id="KW-1185">Reference proteome</keyword>
<dbReference type="AlphaFoldDB" id="A0A7W9U5U7"/>
<dbReference type="Proteomes" id="UP000571554">
    <property type="component" value="Unassembled WGS sequence"/>
</dbReference>
<evidence type="ECO:0000313" key="3">
    <source>
        <dbReference type="Proteomes" id="UP000571554"/>
    </source>
</evidence>
<feature type="chain" id="PRO_5030994760" evidence="1">
    <location>
        <begin position="20"/>
        <end position="180"/>
    </location>
</feature>
<reference evidence="2 3" key="1">
    <citation type="submission" date="2020-08" db="EMBL/GenBank/DDBJ databases">
        <title>Above-ground endophytic microbial communities from plants in different locations in the United States.</title>
        <authorList>
            <person name="Frank C."/>
        </authorList>
    </citation>
    <scope>NUCLEOTIDE SEQUENCE [LARGE SCALE GENOMIC DNA]</scope>
    <source>
        <strain evidence="2 3">WP4_2_2</strain>
    </source>
</reference>
<keyword evidence="1" id="KW-0732">Signal</keyword>
<comment type="caution">
    <text evidence="2">The sequence shown here is derived from an EMBL/GenBank/DDBJ whole genome shotgun (WGS) entry which is preliminary data.</text>
</comment>
<sequence>MMKKIAAVLLMAPPLLASAADVGGTIDGGAYDAAQIQATAGVAALPDVKQIAYTLTISEKGKVLYDFADVLNADGREHPSSSTSEHPYLSGDNETRKVDTGLFMSVTPRIGSDGSILLGLKLTDSALVGMDAVEDHGTSKQSPWIAEETLARSVSLVSGKPVSMPVGKSGRTLTVQAKVI</sequence>
<protein>
    <submittedName>
        <fullName evidence="2">Uncharacterized protein</fullName>
    </submittedName>
</protein>
<accession>A0A7W9U5U7</accession>
<name>A0A7W9U5U7_9BURK</name>
<proteinExistence type="predicted"/>
<dbReference type="EMBL" id="JACHBW010000027">
    <property type="protein sequence ID" value="MBB6106505.1"/>
    <property type="molecule type" value="Genomic_DNA"/>
</dbReference>
<organism evidence="2 3">
    <name type="scientific">Paraburkholderia bannensis</name>
    <dbReference type="NCBI Taxonomy" id="765414"/>
    <lineage>
        <taxon>Bacteria</taxon>
        <taxon>Pseudomonadati</taxon>
        <taxon>Pseudomonadota</taxon>
        <taxon>Betaproteobacteria</taxon>
        <taxon>Burkholderiales</taxon>
        <taxon>Burkholderiaceae</taxon>
        <taxon>Paraburkholderia</taxon>
    </lineage>
</organism>
<gene>
    <name evidence="2" type="ORF">F4827_006380</name>
</gene>
<evidence type="ECO:0000313" key="2">
    <source>
        <dbReference type="EMBL" id="MBB6106505.1"/>
    </source>
</evidence>